<dbReference type="Pfam" id="PF00009">
    <property type="entry name" value="GTP_EFTU"/>
    <property type="match status" value="1"/>
</dbReference>
<dbReference type="Gene3D" id="2.40.30.10">
    <property type="entry name" value="Translation factors"/>
    <property type="match status" value="1"/>
</dbReference>
<dbReference type="GO" id="GO:0005829">
    <property type="term" value="C:cytosol"/>
    <property type="evidence" value="ECO:0007669"/>
    <property type="project" value="TreeGrafter"/>
</dbReference>
<dbReference type="Gene3D" id="3.40.50.300">
    <property type="entry name" value="P-loop containing nucleotide triphosphate hydrolases"/>
    <property type="match status" value="1"/>
</dbReference>
<dbReference type="InterPro" id="IPR006298">
    <property type="entry name" value="BipA"/>
</dbReference>
<dbReference type="FunFam" id="3.30.70.240:FF:000002">
    <property type="entry name" value="GTP-binding protein TypA"/>
    <property type="match status" value="1"/>
</dbReference>
<dbReference type="Pfam" id="PF21018">
    <property type="entry name" value="BipA_C"/>
    <property type="match status" value="1"/>
</dbReference>
<dbReference type="InterPro" id="IPR047042">
    <property type="entry name" value="BipA_II"/>
</dbReference>
<dbReference type="GO" id="GO:0003924">
    <property type="term" value="F:GTPase activity"/>
    <property type="evidence" value="ECO:0007669"/>
    <property type="project" value="InterPro"/>
</dbReference>
<dbReference type="GO" id="GO:0005525">
    <property type="term" value="F:GTP binding"/>
    <property type="evidence" value="ECO:0007669"/>
    <property type="project" value="InterPro"/>
</dbReference>
<dbReference type="Gene3D" id="3.30.70.870">
    <property type="entry name" value="Elongation Factor G (Translational Gtpase), domain 3"/>
    <property type="match status" value="1"/>
</dbReference>
<dbReference type="PROSITE" id="PS00301">
    <property type="entry name" value="G_TR_1"/>
    <property type="match status" value="1"/>
</dbReference>
<dbReference type="InterPro" id="IPR035647">
    <property type="entry name" value="EFG_III/V"/>
</dbReference>
<feature type="domain" description="Tr-type G" evidence="1">
    <location>
        <begin position="58"/>
        <end position="259"/>
    </location>
</feature>
<dbReference type="InterPro" id="IPR005225">
    <property type="entry name" value="Small_GTP-bd"/>
</dbReference>
<evidence type="ECO:0000313" key="2">
    <source>
        <dbReference type="EMBL" id="CAD8822373.1"/>
    </source>
</evidence>
<sequence length="674" mass="74019">MKPLLNPIFNRNQFHQRFSQFSLNSLAQTRFFCTNLATDLSNASIVPEEKSPLVFSPQQIRNVAIIAHVDHGKTTLVDRILKQCEVKLSNERMMDSNAIEKERGITILSKVTAVTYENSNERMLLNVVDTPGHADFGGEVERVLSMVDGAVLLVDALEGPMTQTKFVLSKALQYKLRPIVVVNKVDREAAEAGIAESAVFDLLLSMDASDEQLDFPTLYASAREGWVSSSFSDRECWKEKNLDVTALLDTITNHVPAPKVDLDAPFSFLVTMISRDPFLGKIVTGRVHAGQARVGDAVKVMTRDGEYVGEGRVSKVRASRGLKTAELPVAIGGDIVSMTGIECASVGDTISALEVTAPLFAPKIDPPTVSVFFSVNDSPLKGKEGVVFTSQKLSERLLREAESNVSITVGSASGISEQMEVQGRGELQLGILIENLRREGIELAISPPRVLFQTDPSNPRGPKLEPIEDLIVEVDEMHAGSIIEKLSRRHGHLIDMTNTLGDRVRVRMTIPSRCLIGFRPIFIQDTRGSGIMYSTFSSYEAYRGDTGDLRKGVIVSMAAGTASAYALESVQERGTLFIKPGTDVYAGMIVGESAKEHDLSMNPVKEKKASNIRTTLKEESIKLVPPRLITLEEAIGYVQPGELIEVTPKSIRMRKLILDCNLRRSAEKSNKAYN</sequence>
<dbReference type="GO" id="GO:1990904">
    <property type="term" value="C:ribonucleoprotein complex"/>
    <property type="evidence" value="ECO:0007669"/>
    <property type="project" value="TreeGrafter"/>
</dbReference>
<dbReference type="InterPro" id="IPR047041">
    <property type="entry name" value="BipA_GTP-bd_dom"/>
</dbReference>
<dbReference type="InterPro" id="IPR035651">
    <property type="entry name" value="BipA_V"/>
</dbReference>
<dbReference type="Gene3D" id="3.30.70.240">
    <property type="match status" value="1"/>
</dbReference>
<evidence type="ECO:0000259" key="1">
    <source>
        <dbReference type="PROSITE" id="PS51722"/>
    </source>
</evidence>
<dbReference type="InterPro" id="IPR042116">
    <property type="entry name" value="TypA/BipA_C"/>
</dbReference>
<proteinExistence type="predicted"/>
<dbReference type="AlphaFoldDB" id="A0A7S0ZHY3"/>
<dbReference type="Gene3D" id="2.40.50.250">
    <property type="entry name" value="bipa protein"/>
    <property type="match status" value="1"/>
</dbReference>
<dbReference type="PROSITE" id="PS51722">
    <property type="entry name" value="G_TR_2"/>
    <property type="match status" value="1"/>
</dbReference>
<dbReference type="CDD" id="cd01891">
    <property type="entry name" value="TypA_BipA"/>
    <property type="match status" value="1"/>
</dbReference>
<dbReference type="SUPFAM" id="SSF52540">
    <property type="entry name" value="P-loop containing nucleoside triphosphate hydrolases"/>
    <property type="match status" value="1"/>
</dbReference>
<dbReference type="InterPro" id="IPR004161">
    <property type="entry name" value="EFTu-like_2"/>
</dbReference>
<dbReference type="InterPro" id="IPR048876">
    <property type="entry name" value="BipA_C"/>
</dbReference>
<dbReference type="CDD" id="cd03691">
    <property type="entry name" value="BipA_TypA_II"/>
    <property type="match status" value="1"/>
</dbReference>
<dbReference type="InterPro" id="IPR027417">
    <property type="entry name" value="P-loop_NTPase"/>
</dbReference>
<accession>A0A7S0ZHY3</accession>
<dbReference type="InterPro" id="IPR000795">
    <property type="entry name" value="T_Tr_GTP-bd_dom"/>
</dbReference>
<reference evidence="2" key="1">
    <citation type="submission" date="2021-01" db="EMBL/GenBank/DDBJ databases">
        <authorList>
            <person name="Corre E."/>
            <person name="Pelletier E."/>
            <person name="Niang G."/>
            <person name="Scheremetjew M."/>
            <person name="Finn R."/>
            <person name="Kale V."/>
            <person name="Holt S."/>
            <person name="Cochrane G."/>
            <person name="Meng A."/>
            <person name="Brown T."/>
            <person name="Cohen L."/>
        </authorList>
    </citation>
    <scope>NUCLEOTIDE SEQUENCE</scope>
    <source>
        <strain evidence="2">CCMP3278</strain>
    </source>
</reference>
<name>A0A7S0ZHY3_9RHOD</name>
<dbReference type="PANTHER" id="PTHR42908">
    <property type="entry name" value="TRANSLATION ELONGATION FACTOR-RELATED"/>
    <property type="match status" value="1"/>
</dbReference>
<dbReference type="Pfam" id="PF00679">
    <property type="entry name" value="EFG_C"/>
    <property type="match status" value="1"/>
</dbReference>
<dbReference type="PRINTS" id="PR00315">
    <property type="entry name" value="ELONGATNFCT"/>
</dbReference>
<dbReference type="InterPro" id="IPR009000">
    <property type="entry name" value="Transl_B-barrel_sf"/>
</dbReference>
<protein>
    <recommendedName>
        <fullName evidence="1">Tr-type G domain-containing protein</fullName>
    </recommendedName>
</protein>
<dbReference type="SUPFAM" id="SSF50447">
    <property type="entry name" value="Translation proteins"/>
    <property type="match status" value="1"/>
</dbReference>
<dbReference type="NCBIfam" id="TIGR00231">
    <property type="entry name" value="small_GTP"/>
    <property type="match status" value="1"/>
</dbReference>
<dbReference type="EMBL" id="HBFP01009436">
    <property type="protein sequence ID" value="CAD8822373.1"/>
    <property type="molecule type" value="Transcribed_RNA"/>
</dbReference>
<dbReference type="NCBIfam" id="TIGR01394">
    <property type="entry name" value="TypA_BipA"/>
    <property type="match status" value="1"/>
</dbReference>
<dbReference type="PANTHER" id="PTHR42908:SF8">
    <property type="entry name" value="TR-TYPE G DOMAIN-CONTAINING PROTEIN"/>
    <property type="match status" value="1"/>
</dbReference>
<dbReference type="CDD" id="cd03710">
    <property type="entry name" value="BipA_TypA_C"/>
    <property type="match status" value="1"/>
</dbReference>
<dbReference type="SUPFAM" id="SSF54980">
    <property type="entry name" value="EF-G C-terminal domain-like"/>
    <property type="match status" value="2"/>
</dbReference>
<dbReference type="InterPro" id="IPR000640">
    <property type="entry name" value="EFG_V-like"/>
</dbReference>
<organism evidence="2">
    <name type="scientific">Timspurckia oligopyrenoides</name>
    <dbReference type="NCBI Taxonomy" id="708627"/>
    <lineage>
        <taxon>Eukaryota</taxon>
        <taxon>Rhodophyta</taxon>
        <taxon>Bangiophyceae</taxon>
        <taxon>Porphyridiales</taxon>
        <taxon>Porphyridiaceae</taxon>
        <taxon>Timspurckia</taxon>
    </lineage>
</organism>
<gene>
    <name evidence="2" type="ORF">TOLI1172_LOCUS6769</name>
</gene>
<dbReference type="FunFam" id="2.40.50.250:FF:000001">
    <property type="entry name" value="GTP-binding protein TypA"/>
    <property type="match status" value="1"/>
</dbReference>
<dbReference type="InterPro" id="IPR031157">
    <property type="entry name" value="G_TR_CS"/>
</dbReference>
<dbReference type="Pfam" id="PF03144">
    <property type="entry name" value="GTP_EFTU_D2"/>
    <property type="match status" value="1"/>
</dbReference>